<comment type="caution">
    <text evidence="1">The sequence shown here is derived from an EMBL/GenBank/DDBJ whole genome shotgun (WGS) entry which is preliminary data.</text>
</comment>
<evidence type="ECO:0000313" key="2">
    <source>
        <dbReference type="Proteomes" id="UP001148614"/>
    </source>
</evidence>
<name>A0A9W8N2T3_9PEZI</name>
<sequence length="118" mass="13249">MQIPYVRRNILKSLGQPQVRLRAVCLYILDHDRVRRGRRLGQLVIVGVSDIQILSRSRRNSSARGGAFGAAESHRAKVRQTDLATVHDEIFNDPLDRRAAQGERVGNRRAVALSRGLV</sequence>
<dbReference type="EMBL" id="JANPWZ010003800">
    <property type="protein sequence ID" value="KAJ3551235.1"/>
    <property type="molecule type" value="Genomic_DNA"/>
</dbReference>
<accession>A0A9W8N2T3</accession>
<dbReference type="Proteomes" id="UP001148614">
    <property type="component" value="Unassembled WGS sequence"/>
</dbReference>
<dbReference type="AlphaFoldDB" id="A0A9W8N2T3"/>
<keyword evidence="2" id="KW-1185">Reference proteome</keyword>
<organism evidence="1 2">
    <name type="scientific">Xylaria arbuscula</name>
    <dbReference type="NCBI Taxonomy" id="114810"/>
    <lineage>
        <taxon>Eukaryota</taxon>
        <taxon>Fungi</taxon>
        <taxon>Dikarya</taxon>
        <taxon>Ascomycota</taxon>
        <taxon>Pezizomycotina</taxon>
        <taxon>Sordariomycetes</taxon>
        <taxon>Xylariomycetidae</taxon>
        <taxon>Xylariales</taxon>
        <taxon>Xylariaceae</taxon>
        <taxon>Xylaria</taxon>
    </lineage>
</organism>
<proteinExistence type="predicted"/>
<reference evidence="1" key="1">
    <citation type="submission" date="2022-07" db="EMBL/GenBank/DDBJ databases">
        <title>Genome Sequence of Xylaria arbuscula.</title>
        <authorList>
            <person name="Buettner E."/>
        </authorList>
    </citation>
    <scope>NUCLEOTIDE SEQUENCE</scope>
    <source>
        <strain evidence="1">VT107</strain>
    </source>
</reference>
<gene>
    <name evidence="1" type="ORF">NPX13_g11414</name>
</gene>
<evidence type="ECO:0000313" key="1">
    <source>
        <dbReference type="EMBL" id="KAJ3551235.1"/>
    </source>
</evidence>
<protein>
    <submittedName>
        <fullName evidence="1">Uncharacterized protein</fullName>
    </submittedName>
</protein>